<keyword evidence="2" id="KW-1185">Reference proteome</keyword>
<dbReference type="STRING" id="1794912.AXX12_08760"/>
<proteinExistence type="predicted"/>
<dbReference type="OrthoDB" id="1678803at2"/>
<dbReference type="InterPro" id="IPR021373">
    <property type="entry name" value="DUF2993"/>
</dbReference>
<evidence type="ECO:0000313" key="2">
    <source>
        <dbReference type="Proteomes" id="UP000076268"/>
    </source>
</evidence>
<sequence length="231" mass="24753">MSKRLFLILFAAVGIVLAGLALFLPQIVSQAVAQGMRGVLHSNQVTAQVEKSPSFLLLDGQFDRVRLTAKDAKPDKISFSDMQADLSGVKVDMAELVSSRRVVLREVKEASLTASVAQDEMARYLNQTVKGVKNAKVTVQAGKVQVAGTFGIGQIAQMTVTLEGRVVADGQKIKMVTEKILLNNSQVGSLGGSLLSDIQLVDVKSLPFGVTVRDIVADQGKITIFADNKKL</sequence>
<dbReference type="AlphaFoldDB" id="A0A154BR66"/>
<dbReference type="Proteomes" id="UP000076268">
    <property type="component" value="Unassembled WGS sequence"/>
</dbReference>
<name>A0A154BR66_ANASB</name>
<evidence type="ECO:0008006" key="3">
    <source>
        <dbReference type="Google" id="ProtNLM"/>
    </source>
</evidence>
<evidence type="ECO:0000313" key="1">
    <source>
        <dbReference type="EMBL" id="KYZ76513.1"/>
    </source>
</evidence>
<comment type="caution">
    <text evidence="1">The sequence shown here is derived from an EMBL/GenBank/DDBJ whole genome shotgun (WGS) entry which is preliminary data.</text>
</comment>
<dbReference type="EMBL" id="LSGP01000017">
    <property type="protein sequence ID" value="KYZ76513.1"/>
    <property type="molecule type" value="Genomic_DNA"/>
</dbReference>
<gene>
    <name evidence="1" type="ORF">AXX12_08760</name>
</gene>
<dbReference type="RefSeq" id="WP_066242114.1">
    <property type="nucleotide sequence ID" value="NZ_LSGP01000017.1"/>
</dbReference>
<dbReference type="Pfam" id="PF11209">
    <property type="entry name" value="LmeA"/>
    <property type="match status" value="1"/>
</dbReference>
<accession>A0A154BR66</accession>
<protein>
    <recommendedName>
        <fullName evidence="3">DUF2993 domain-containing protein</fullName>
    </recommendedName>
</protein>
<organism evidence="1 2">
    <name type="scientific">Anaerosporomusa subterranea</name>
    <dbReference type="NCBI Taxonomy" id="1794912"/>
    <lineage>
        <taxon>Bacteria</taxon>
        <taxon>Bacillati</taxon>
        <taxon>Bacillota</taxon>
        <taxon>Negativicutes</taxon>
        <taxon>Acetonemataceae</taxon>
        <taxon>Anaerosporomusa</taxon>
    </lineage>
</organism>
<reference evidence="1 2" key="1">
    <citation type="submission" date="2016-02" db="EMBL/GenBank/DDBJ databases">
        <title>Anaerosporomusa subterraneum gen. nov., sp. nov., a spore-forming obligate anaerobe isolated from saprolite.</title>
        <authorList>
            <person name="Choi J.K."/>
            <person name="Shah M."/>
            <person name="Yee N."/>
        </authorList>
    </citation>
    <scope>NUCLEOTIDE SEQUENCE [LARGE SCALE GENOMIC DNA]</scope>
    <source>
        <strain evidence="1 2">RU4</strain>
    </source>
</reference>